<dbReference type="Pfam" id="PF01944">
    <property type="entry name" value="SpoIIM"/>
    <property type="match status" value="1"/>
</dbReference>
<protein>
    <submittedName>
        <fullName evidence="2">Stage II sporulation protein M</fullName>
    </submittedName>
</protein>
<feature type="transmembrane region" description="Helical" evidence="1">
    <location>
        <begin position="213"/>
        <end position="234"/>
    </location>
</feature>
<dbReference type="PANTHER" id="PTHR35337:SF1">
    <property type="entry name" value="SLR1478 PROTEIN"/>
    <property type="match status" value="1"/>
</dbReference>
<evidence type="ECO:0000313" key="3">
    <source>
        <dbReference type="Proteomes" id="UP001370348"/>
    </source>
</evidence>
<proteinExistence type="predicted"/>
<feature type="transmembrane region" description="Helical" evidence="1">
    <location>
        <begin position="186"/>
        <end position="206"/>
    </location>
</feature>
<accession>A0ABZ2LRY3</accession>
<evidence type="ECO:0000313" key="2">
    <source>
        <dbReference type="EMBL" id="WXB13689.1"/>
    </source>
</evidence>
<organism evidence="2 3">
    <name type="scientific">Pendulispora albinea</name>
    <dbReference type="NCBI Taxonomy" id="2741071"/>
    <lineage>
        <taxon>Bacteria</taxon>
        <taxon>Pseudomonadati</taxon>
        <taxon>Myxococcota</taxon>
        <taxon>Myxococcia</taxon>
        <taxon>Myxococcales</taxon>
        <taxon>Sorangiineae</taxon>
        <taxon>Pendulisporaceae</taxon>
        <taxon>Pendulispora</taxon>
    </lineage>
</organism>
<dbReference type="RefSeq" id="WP_394823302.1">
    <property type="nucleotide sequence ID" value="NZ_CP089984.1"/>
</dbReference>
<dbReference type="PANTHER" id="PTHR35337">
    <property type="entry name" value="SLR1478 PROTEIN"/>
    <property type="match status" value="1"/>
</dbReference>
<feature type="transmembrane region" description="Helical" evidence="1">
    <location>
        <begin position="240"/>
        <end position="258"/>
    </location>
</feature>
<feature type="transmembrane region" description="Helical" evidence="1">
    <location>
        <begin position="278"/>
        <end position="299"/>
    </location>
</feature>
<dbReference type="EMBL" id="CP089984">
    <property type="protein sequence ID" value="WXB13689.1"/>
    <property type="molecule type" value="Genomic_DNA"/>
</dbReference>
<dbReference type="InterPro" id="IPR002798">
    <property type="entry name" value="SpoIIM-like"/>
</dbReference>
<dbReference type="Proteomes" id="UP001370348">
    <property type="component" value="Chromosome"/>
</dbReference>
<gene>
    <name evidence="2" type="ORF">LZC94_38370</name>
</gene>
<keyword evidence="1" id="KW-0472">Membrane</keyword>
<reference evidence="2 3" key="1">
    <citation type="submission" date="2021-12" db="EMBL/GenBank/DDBJ databases">
        <title>Discovery of the Pendulisporaceae a myxobacterial family with distinct sporulation behavior and unique specialized metabolism.</title>
        <authorList>
            <person name="Garcia R."/>
            <person name="Popoff A."/>
            <person name="Bader C.D."/>
            <person name="Loehr J."/>
            <person name="Walesch S."/>
            <person name="Walt C."/>
            <person name="Boldt J."/>
            <person name="Bunk B."/>
            <person name="Haeckl F.J.F.P.J."/>
            <person name="Gunesch A.P."/>
            <person name="Birkelbach J."/>
            <person name="Nuebel U."/>
            <person name="Pietschmann T."/>
            <person name="Bach T."/>
            <person name="Mueller R."/>
        </authorList>
    </citation>
    <scope>NUCLEOTIDE SEQUENCE [LARGE SCALE GENOMIC DNA]</scope>
    <source>
        <strain evidence="2 3">MSr11954</strain>
    </source>
</reference>
<sequence length="334" mass="35445">MALTSHVTEAAFVARRHKDWADLELLTRRATDKSLGALEIHEVTRLSPLYRDICADLARAQAARYSAPLVDYLHALTASAHSVLYALPPRPRFTLSLRGKKSAFLAFPRAVRAHWRTMFLALLLFFGPFLFGAIASLSEPSFAFRVVPESQLRPLVEGYAKGFAAGRQAGEGAMMAGFYVNNNVGIALRCFATGVFGGLGSAFYLVQNGLAIGAILGYVASQGAGGNLLLFIVGHSAFELGAIVIAGGAGMSLGWSIVAPGERTRLASLQAAGRDVAVIVSGAAIMLLIAAAIEAFWSASSLPSGLKIAFGGTWLVVVLVYLIFAGRGEEWVRS</sequence>
<evidence type="ECO:0000256" key="1">
    <source>
        <dbReference type="SAM" id="Phobius"/>
    </source>
</evidence>
<keyword evidence="1" id="KW-1133">Transmembrane helix</keyword>
<keyword evidence="3" id="KW-1185">Reference proteome</keyword>
<keyword evidence="1" id="KW-0812">Transmembrane</keyword>
<feature type="transmembrane region" description="Helical" evidence="1">
    <location>
        <begin position="119"/>
        <end position="138"/>
    </location>
</feature>
<feature type="transmembrane region" description="Helical" evidence="1">
    <location>
        <begin position="305"/>
        <end position="324"/>
    </location>
</feature>
<name>A0ABZ2LRY3_9BACT</name>